<evidence type="ECO:0000256" key="2">
    <source>
        <dbReference type="ARBA" id="ARBA00003015"/>
    </source>
</evidence>
<dbReference type="UniPathway" id="UPA00989"/>
<feature type="binding site" evidence="7">
    <location>
        <begin position="200"/>
        <end position="203"/>
    </location>
    <ligand>
        <name>substrate</name>
    </ligand>
</feature>
<evidence type="ECO:0000256" key="6">
    <source>
        <dbReference type="ARBA" id="ARBA00022694"/>
    </source>
</evidence>
<protein>
    <recommendedName>
        <fullName evidence="7">tRNA (guanine-N(7)-)-methyltransferase</fullName>
        <ecNumber evidence="7">2.1.1.33</ecNumber>
    </recommendedName>
    <alternativeName>
        <fullName evidence="7">tRNA (guanine(46)-N(7))-methyltransferase</fullName>
    </alternativeName>
    <alternativeName>
        <fullName evidence="7">tRNA(m7G46)-methyltransferase</fullName>
    </alternativeName>
</protein>
<feature type="binding site" evidence="7">
    <location>
        <position position="125"/>
    </location>
    <ligand>
        <name>S-adenosyl-L-methionine</name>
        <dbReference type="ChEBI" id="CHEBI:59789"/>
    </ligand>
</feature>
<dbReference type="Proteomes" id="UP000501058">
    <property type="component" value="Chromosome"/>
</dbReference>
<feature type="binding site" evidence="7">
    <location>
        <position position="161"/>
    </location>
    <ligand>
        <name>substrate</name>
    </ligand>
</feature>
<evidence type="ECO:0000256" key="3">
    <source>
        <dbReference type="ARBA" id="ARBA00022603"/>
    </source>
</evidence>
<comment type="function">
    <text evidence="2 7">Catalyzes the formation of N(7)-methylguanine at position 46 (m7G46) in tRNA.</text>
</comment>
<dbReference type="GO" id="GO:0043527">
    <property type="term" value="C:tRNA methyltransferase complex"/>
    <property type="evidence" value="ECO:0007669"/>
    <property type="project" value="TreeGrafter"/>
</dbReference>
<keyword evidence="4 7" id="KW-0808">Transferase</keyword>
<dbReference type="PROSITE" id="PS51625">
    <property type="entry name" value="SAM_MT_TRMB"/>
    <property type="match status" value="1"/>
</dbReference>
<feature type="binding site" evidence="7">
    <location>
        <position position="50"/>
    </location>
    <ligand>
        <name>S-adenosyl-L-methionine</name>
        <dbReference type="ChEBI" id="CHEBI:59789"/>
    </ligand>
</feature>
<comment type="catalytic activity">
    <reaction evidence="1 7">
        <text>guanosine(46) in tRNA + S-adenosyl-L-methionine = N(7)-methylguanosine(46) in tRNA + S-adenosyl-L-homocysteine</text>
        <dbReference type="Rhea" id="RHEA:42708"/>
        <dbReference type="Rhea" id="RHEA-COMP:10188"/>
        <dbReference type="Rhea" id="RHEA-COMP:10189"/>
        <dbReference type="ChEBI" id="CHEBI:57856"/>
        <dbReference type="ChEBI" id="CHEBI:59789"/>
        <dbReference type="ChEBI" id="CHEBI:74269"/>
        <dbReference type="ChEBI" id="CHEBI:74480"/>
        <dbReference type="EC" id="2.1.1.33"/>
    </reaction>
</comment>
<dbReference type="SUPFAM" id="SSF53335">
    <property type="entry name" value="S-adenosyl-L-methionine-dependent methyltransferases"/>
    <property type="match status" value="1"/>
</dbReference>
<name>A0A6G7YAE8_9ACTN</name>
<dbReference type="PANTHER" id="PTHR23417:SF14">
    <property type="entry name" value="PENTACOTRIPEPTIDE-REPEAT REGION OF PRORP DOMAIN-CONTAINING PROTEIN"/>
    <property type="match status" value="1"/>
</dbReference>
<dbReference type="HAMAP" id="MF_01057">
    <property type="entry name" value="tRNA_methyltr_TrmB"/>
    <property type="match status" value="1"/>
</dbReference>
<comment type="caution">
    <text evidence="7">Lacks conserved residue(s) required for the propagation of feature annotation.</text>
</comment>
<dbReference type="InterPro" id="IPR029063">
    <property type="entry name" value="SAM-dependent_MTases_sf"/>
</dbReference>
<feature type="binding site" evidence="7">
    <location>
        <position position="129"/>
    </location>
    <ligand>
        <name>substrate</name>
    </ligand>
</feature>
<accession>A0A6G7YAE8</accession>
<keyword evidence="6 7" id="KW-0819">tRNA processing</keyword>
<feature type="binding site" evidence="7">
    <location>
        <position position="102"/>
    </location>
    <ligand>
        <name>S-adenosyl-L-methionine</name>
        <dbReference type="ChEBI" id="CHEBI:59789"/>
    </ligand>
</feature>
<evidence type="ECO:0000256" key="4">
    <source>
        <dbReference type="ARBA" id="ARBA00022679"/>
    </source>
</evidence>
<dbReference type="EC" id="2.1.1.33" evidence="7"/>
<keyword evidence="3 7" id="KW-0489">Methyltransferase</keyword>
<proteinExistence type="inferred from homology"/>
<evidence type="ECO:0000313" key="10">
    <source>
        <dbReference type="Proteomes" id="UP000501058"/>
    </source>
</evidence>
<dbReference type="Pfam" id="PF02390">
    <property type="entry name" value="Methyltransf_4"/>
    <property type="match status" value="1"/>
</dbReference>
<dbReference type="AlphaFoldDB" id="A0A6G7YAE8"/>
<reference evidence="9 10" key="1">
    <citation type="submission" date="2020-03" db="EMBL/GenBank/DDBJ databases">
        <title>Propioniciclava sp. nov., isolated from Hydrophilus acuminatus.</title>
        <authorList>
            <person name="Hyun D.-W."/>
            <person name="Bae J.-W."/>
        </authorList>
    </citation>
    <scope>NUCLEOTIDE SEQUENCE [LARGE SCALE GENOMIC DNA]</scope>
    <source>
        <strain evidence="9 10">HDW11</strain>
    </source>
</reference>
<dbReference type="Gene3D" id="3.40.50.150">
    <property type="entry name" value="Vaccinia Virus protein VP39"/>
    <property type="match status" value="1"/>
</dbReference>
<evidence type="ECO:0000256" key="8">
    <source>
        <dbReference type="SAM" id="MobiDB-lite"/>
    </source>
</evidence>
<gene>
    <name evidence="7 9" type="primary">trmB</name>
    <name evidence="9" type="ORF">G7070_02755</name>
</gene>
<evidence type="ECO:0000256" key="5">
    <source>
        <dbReference type="ARBA" id="ARBA00022691"/>
    </source>
</evidence>
<organism evidence="9 10">
    <name type="scientific">Propioniciclava coleopterorum</name>
    <dbReference type="NCBI Taxonomy" id="2714937"/>
    <lineage>
        <taxon>Bacteria</taxon>
        <taxon>Bacillati</taxon>
        <taxon>Actinomycetota</taxon>
        <taxon>Actinomycetes</taxon>
        <taxon>Propionibacteriales</taxon>
        <taxon>Propionibacteriaceae</taxon>
        <taxon>Propioniciclava</taxon>
    </lineage>
</organism>
<evidence type="ECO:0000313" key="9">
    <source>
        <dbReference type="EMBL" id="QIK73775.1"/>
    </source>
</evidence>
<keyword evidence="10" id="KW-1185">Reference proteome</keyword>
<dbReference type="KEGG" id="prv:G7070_02755"/>
<evidence type="ECO:0000256" key="7">
    <source>
        <dbReference type="HAMAP-Rule" id="MF_01057"/>
    </source>
</evidence>
<dbReference type="PANTHER" id="PTHR23417">
    <property type="entry name" value="3-DEOXY-D-MANNO-OCTULOSONIC-ACID TRANSFERASE/TRNA GUANINE-N 7 - -METHYLTRANSFERASE"/>
    <property type="match status" value="1"/>
</dbReference>
<feature type="binding site" evidence="7">
    <location>
        <position position="75"/>
    </location>
    <ligand>
        <name>S-adenosyl-L-methionine</name>
        <dbReference type="ChEBI" id="CHEBI:59789"/>
    </ligand>
</feature>
<dbReference type="InterPro" id="IPR003358">
    <property type="entry name" value="tRNA_(Gua-N-7)_MeTrfase_Trmb"/>
</dbReference>
<evidence type="ECO:0000256" key="1">
    <source>
        <dbReference type="ARBA" id="ARBA00000142"/>
    </source>
</evidence>
<keyword evidence="5 7" id="KW-0949">S-adenosyl-L-methionine</keyword>
<dbReference type="GO" id="GO:0008176">
    <property type="term" value="F:tRNA (guanine(46)-N7)-methyltransferase activity"/>
    <property type="evidence" value="ECO:0007669"/>
    <property type="project" value="UniProtKB-UniRule"/>
</dbReference>
<dbReference type="InterPro" id="IPR055361">
    <property type="entry name" value="tRNA_methyltr_TrmB_bact"/>
</dbReference>
<sequence>MNPSQEKAWAAHAPRLVVEVPRGDRSTSIRPDAGVDWSATFGREAPLMIEIGSGRGEALAALAAAHPEANVVAFEVFQPAVASTLSLLTRRDIGNVRIVLADGAQGLRRLVRPAELAQLWTFFPDPWHKARHHKRRLVDPGFAALAASRLAPGGHWRLATDWEDYALAMREVLDAAPGLTPAPGADADGWAPRYADRPVTKYEARGAGAGRTIHDLDYVRTDDPVDAPAADADDVGAGAGEPVGDLVHRTPLAHPLGQDPL</sequence>
<feature type="region of interest" description="Disordered" evidence="8">
    <location>
        <begin position="222"/>
        <end position="261"/>
    </location>
</feature>
<comment type="pathway">
    <text evidence="7">tRNA modification; N(7)-methylguanine-tRNA biosynthesis.</text>
</comment>
<dbReference type="NCBIfam" id="TIGR00091">
    <property type="entry name" value="tRNA (guanosine(46)-N7)-methyltransferase TrmB"/>
    <property type="match status" value="1"/>
</dbReference>
<dbReference type="EMBL" id="CP049865">
    <property type="protein sequence ID" value="QIK73775.1"/>
    <property type="molecule type" value="Genomic_DNA"/>
</dbReference>
<comment type="similarity">
    <text evidence="7">Belongs to the class I-like SAM-binding methyltransferase superfamily. TrmB family.</text>
</comment>